<sequence length="97" mass="10775">MATYKELLAQKAALDAQLTQLREVERGDVIADIRQKMVDYEISIEDITGSKAKRGPSKSGPVAAKYRDPQTGVTWSGRGKPPAWIKNAENRDSFLIK</sequence>
<evidence type="ECO:0000256" key="2">
    <source>
        <dbReference type="ARBA" id="ARBA00010610"/>
    </source>
</evidence>
<dbReference type="SMART" id="SM00528">
    <property type="entry name" value="HNS"/>
    <property type="match status" value="1"/>
</dbReference>
<dbReference type="InterPro" id="IPR027444">
    <property type="entry name" value="H-NS_C_dom"/>
</dbReference>
<dbReference type="GO" id="GO:0009295">
    <property type="term" value="C:nucleoid"/>
    <property type="evidence" value="ECO:0007669"/>
    <property type="project" value="UniProtKB-SubCell"/>
</dbReference>
<evidence type="ECO:0000259" key="6">
    <source>
        <dbReference type="SMART" id="SM00528"/>
    </source>
</evidence>
<dbReference type="GO" id="GO:0003677">
    <property type="term" value="F:DNA binding"/>
    <property type="evidence" value="ECO:0007669"/>
    <property type="project" value="UniProtKB-KW"/>
</dbReference>
<comment type="subcellular location">
    <subcellularLocation>
        <location evidence="1">Cytoplasm</location>
        <location evidence="1">Nucleoid</location>
    </subcellularLocation>
</comment>
<accession>A0A6S7BBR3</accession>
<dbReference type="Pfam" id="PF00816">
    <property type="entry name" value="Histone_HNS"/>
    <property type="match status" value="1"/>
</dbReference>
<name>A0A6S7BBR3_9BURK</name>
<evidence type="ECO:0000313" key="8">
    <source>
        <dbReference type="Proteomes" id="UP000494115"/>
    </source>
</evidence>
<dbReference type="SUPFAM" id="SSF81273">
    <property type="entry name" value="H-NS histone-like proteins"/>
    <property type="match status" value="1"/>
</dbReference>
<proteinExistence type="inferred from homology"/>
<gene>
    <name evidence="7" type="ORF">LMG28138_03431</name>
</gene>
<evidence type="ECO:0000313" key="7">
    <source>
        <dbReference type="EMBL" id="CAB3792830.1"/>
    </source>
</evidence>
<dbReference type="AlphaFoldDB" id="A0A6S7BBR3"/>
<protein>
    <submittedName>
        <fullName evidence="7">DNA-binding protein Bv3F</fullName>
    </submittedName>
</protein>
<evidence type="ECO:0000256" key="4">
    <source>
        <dbReference type="ARBA" id="ARBA00023125"/>
    </source>
</evidence>
<dbReference type="Proteomes" id="UP000494115">
    <property type="component" value="Unassembled WGS sequence"/>
</dbReference>
<keyword evidence="8" id="KW-1185">Reference proteome</keyword>
<feature type="region of interest" description="Disordered" evidence="5">
    <location>
        <begin position="50"/>
        <end position="84"/>
    </location>
</feature>
<reference evidence="7 8" key="1">
    <citation type="submission" date="2020-04" db="EMBL/GenBank/DDBJ databases">
        <authorList>
            <person name="De Canck E."/>
        </authorList>
    </citation>
    <scope>NUCLEOTIDE SEQUENCE [LARGE SCALE GENOMIC DNA]</scope>
    <source>
        <strain evidence="7 8">LMG 28138</strain>
    </source>
</reference>
<comment type="similarity">
    <text evidence="2">Belongs to the histone-like protein H-NS family.</text>
</comment>
<keyword evidence="3" id="KW-0963">Cytoplasm</keyword>
<dbReference type="PANTHER" id="PTHR38097:SF2">
    <property type="entry name" value="DNA-BINDING PROTEIN STPA"/>
    <property type="match status" value="1"/>
</dbReference>
<keyword evidence="4 7" id="KW-0238">DNA-binding</keyword>
<dbReference type="RefSeq" id="WP_175105948.1">
    <property type="nucleotide sequence ID" value="NZ_CADIKM010000016.1"/>
</dbReference>
<evidence type="ECO:0000256" key="3">
    <source>
        <dbReference type="ARBA" id="ARBA00022490"/>
    </source>
</evidence>
<dbReference type="Gene3D" id="4.10.430.30">
    <property type="match status" value="1"/>
</dbReference>
<evidence type="ECO:0000256" key="1">
    <source>
        <dbReference type="ARBA" id="ARBA00004453"/>
    </source>
</evidence>
<dbReference type="EMBL" id="CADIKM010000016">
    <property type="protein sequence ID" value="CAB3792830.1"/>
    <property type="molecule type" value="Genomic_DNA"/>
</dbReference>
<evidence type="ECO:0000256" key="5">
    <source>
        <dbReference type="SAM" id="MobiDB-lite"/>
    </source>
</evidence>
<organism evidence="7 8">
    <name type="scientific">Pararobbsia alpina</name>
    <dbReference type="NCBI Taxonomy" id="621374"/>
    <lineage>
        <taxon>Bacteria</taxon>
        <taxon>Pseudomonadati</taxon>
        <taxon>Pseudomonadota</taxon>
        <taxon>Betaproteobacteria</taxon>
        <taxon>Burkholderiales</taxon>
        <taxon>Burkholderiaceae</taxon>
        <taxon>Pararobbsia</taxon>
    </lineage>
</organism>
<dbReference type="PANTHER" id="PTHR38097">
    <property type="match status" value="1"/>
</dbReference>
<feature type="domain" description="DNA-binding protein H-NS-like C-terminal" evidence="6">
    <location>
        <begin position="56"/>
        <end position="96"/>
    </location>
</feature>